<evidence type="ECO:0000313" key="2">
    <source>
        <dbReference type="Proteomes" id="UP000249915"/>
    </source>
</evidence>
<reference evidence="1 2" key="1">
    <citation type="submission" date="2016-07" db="EMBL/GenBank/DDBJ databases">
        <title>Draft genome sequence of Prauserella muralis DSM 45305, isolated from a mould-covered wall in an indoor environment.</title>
        <authorList>
            <person name="Ruckert C."/>
            <person name="Albersmeier A."/>
            <person name="Jiang C.-L."/>
            <person name="Jiang Y."/>
            <person name="Kalinowski J."/>
            <person name="Schneider O."/>
            <person name="Winkler A."/>
            <person name="Zotchev S.B."/>
        </authorList>
    </citation>
    <scope>NUCLEOTIDE SEQUENCE [LARGE SCALE GENOMIC DNA]</scope>
    <source>
        <strain evidence="1 2">DSM 45305</strain>
    </source>
</reference>
<gene>
    <name evidence="1" type="ORF">BAY60_25405</name>
</gene>
<name>A0A2V4ALJ8_9PSEU</name>
<dbReference type="RefSeq" id="WP_112283960.1">
    <property type="nucleotide sequence ID" value="NZ_MASW01000006.1"/>
</dbReference>
<sequence>MNAYRVNGTTADVTECELCGRVELKGTVVLEALDVEGIGTGEVVYFGAQCAARAAGWTVREVRKAAKSADDLRRREFAARFRAWARDTLALDVTRPYALADYRHATGKTLGDLKAEFADASGLLPV</sequence>
<comment type="caution">
    <text evidence="1">The sequence shown here is derived from an EMBL/GenBank/DDBJ whole genome shotgun (WGS) entry which is preliminary data.</text>
</comment>
<dbReference type="AlphaFoldDB" id="A0A2V4ALJ8"/>
<protein>
    <submittedName>
        <fullName evidence="1">Uncharacterized protein</fullName>
    </submittedName>
</protein>
<keyword evidence="2" id="KW-1185">Reference proteome</keyword>
<dbReference type="Proteomes" id="UP000249915">
    <property type="component" value="Unassembled WGS sequence"/>
</dbReference>
<dbReference type="OrthoDB" id="4137111at2"/>
<proteinExistence type="predicted"/>
<organism evidence="1 2">
    <name type="scientific">Prauserella muralis</name>
    <dbReference type="NCBI Taxonomy" id="588067"/>
    <lineage>
        <taxon>Bacteria</taxon>
        <taxon>Bacillati</taxon>
        <taxon>Actinomycetota</taxon>
        <taxon>Actinomycetes</taxon>
        <taxon>Pseudonocardiales</taxon>
        <taxon>Pseudonocardiaceae</taxon>
        <taxon>Prauserella</taxon>
    </lineage>
</organism>
<dbReference type="EMBL" id="MASW01000006">
    <property type="protein sequence ID" value="PXY20844.1"/>
    <property type="molecule type" value="Genomic_DNA"/>
</dbReference>
<evidence type="ECO:0000313" key="1">
    <source>
        <dbReference type="EMBL" id="PXY20844.1"/>
    </source>
</evidence>
<accession>A0A2V4ALJ8</accession>